<comment type="caution">
    <text evidence="1">The sequence shown here is derived from an EMBL/GenBank/DDBJ whole genome shotgun (WGS) entry which is preliminary data.</text>
</comment>
<organism evidence="1 2">
    <name type="scientific">Penicillium arizonense</name>
    <dbReference type="NCBI Taxonomy" id="1835702"/>
    <lineage>
        <taxon>Eukaryota</taxon>
        <taxon>Fungi</taxon>
        <taxon>Dikarya</taxon>
        <taxon>Ascomycota</taxon>
        <taxon>Pezizomycotina</taxon>
        <taxon>Eurotiomycetes</taxon>
        <taxon>Eurotiomycetidae</taxon>
        <taxon>Eurotiales</taxon>
        <taxon>Aspergillaceae</taxon>
        <taxon>Penicillium</taxon>
    </lineage>
</organism>
<evidence type="ECO:0000313" key="2">
    <source>
        <dbReference type="Proteomes" id="UP000177622"/>
    </source>
</evidence>
<dbReference type="Proteomes" id="UP000177622">
    <property type="component" value="Unassembled WGS sequence"/>
</dbReference>
<gene>
    <name evidence="1" type="ORF">PENARI_c333G11526</name>
</gene>
<feature type="non-terminal residue" evidence="1">
    <location>
        <position position="31"/>
    </location>
</feature>
<dbReference type="EMBL" id="LXJU01000333">
    <property type="protein sequence ID" value="OGE46375.1"/>
    <property type="molecule type" value="Genomic_DNA"/>
</dbReference>
<keyword evidence="2" id="KW-1185">Reference proteome</keyword>
<dbReference type="RefSeq" id="XP_022481849.1">
    <property type="nucleotide sequence ID" value="XM_022638295.1"/>
</dbReference>
<name>A0A1F5KZJ6_PENAI</name>
<protein>
    <submittedName>
        <fullName evidence="1">Uncharacterized protein</fullName>
    </submittedName>
</protein>
<accession>A0A1F5KZJ6</accession>
<sequence>MVRSCPLPENSCGKLPITAELDKTKGRTRHR</sequence>
<reference evidence="1 2" key="1">
    <citation type="journal article" date="2016" name="Sci. Rep.">
        <title>Penicillium arizonense, a new, genome sequenced fungal species, reveals a high chemical diversity in secreted metabolites.</title>
        <authorList>
            <person name="Grijseels S."/>
            <person name="Nielsen J.C."/>
            <person name="Randelovic M."/>
            <person name="Nielsen J."/>
            <person name="Nielsen K.F."/>
            <person name="Workman M."/>
            <person name="Frisvad J.C."/>
        </authorList>
    </citation>
    <scope>NUCLEOTIDE SEQUENCE [LARGE SCALE GENOMIC DNA]</scope>
    <source>
        <strain evidence="1 2">CBS 141311</strain>
    </source>
</reference>
<dbReference type="GeneID" id="34583029"/>
<evidence type="ECO:0000313" key="1">
    <source>
        <dbReference type="EMBL" id="OGE46375.1"/>
    </source>
</evidence>
<proteinExistence type="predicted"/>
<dbReference type="AlphaFoldDB" id="A0A1F5KZJ6"/>